<gene>
    <name evidence="1" type="ORF">DTO10_25005</name>
</gene>
<proteinExistence type="predicted"/>
<reference evidence="1 2" key="1">
    <citation type="submission" date="2018-07" db="EMBL/GenBank/DDBJ databases">
        <title>The molecular basis for the intramolecular migration of carboxyl group in the catabolism of para-hydroxybenzoate via gentisate.</title>
        <authorList>
            <person name="Zhao H."/>
            <person name="Xu Y."/>
            <person name="Lin S."/>
            <person name="Spain J.C."/>
            <person name="Zhou N.-Y."/>
        </authorList>
    </citation>
    <scope>NUCLEOTIDE SEQUENCE [LARGE SCALE GENOMIC DNA]</scope>
    <source>
        <strain evidence="1 2">PHB-7a</strain>
    </source>
</reference>
<sequence length="65" mass="7652">MGLSNVKDLLGHELEPYSMAKDELVVIAKIPLIHRHYIVFDESRYEPCIMKIYKRENQTTFIKGE</sequence>
<name>A0ABN5NA27_9BACI</name>
<organism evidence="1 2">
    <name type="scientific">Peribacillus butanolivorans</name>
    <dbReference type="NCBI Taxonomy" id="421767"/>
    <lineage>
        <taxon>Bacteria</taxon>
        <taxon>Bacillati</taxon>
        <taxon>Bacillota</taxon>
        <taxon>Bacilli</taxon>
        <taxon>Bacillales</taxon>
        <taxon>Bacillaceae</taxon>
        <taxon>Peribacillus</taxon>
    </lineage>
</organism>
<accession>A0ABN5NA27</accession>
<evidence type="ECO:0000313" key="2">
    <source>
        <dbReference type="Proteomes" id="UP000260457"/>
    </source>
</evidence>
<keyword evidence="2" id="KW-1185">Reference proteome</keyword>
<dbReference type="Proteomes" id="UP000260457">
    <property type="component" value="Chromosome"/>
</dbReference>
<evidence type="ECO:0008006" key="3">
    <source>
        <dbReference type="Google" id="ProtNLM"/>
    </source>
</evidence>
<evidence type="ECO:0000313" key="1">
    <source>
        <dbReference type="EMBL" id="AXN41317.1"/>
    </source>
</evidence>
<dbReference type="EMBL" id="CP030926">
    <property type="protein sequence ID" value="AXN41317.1"/>
    <property type="molecule type" value="Genomic_DNA"/>
</dbReference>
<protein>
    <recommendedName>
        <fullName evidence="3">UTRA domain-containing protein</fullName>
    </recommendedName>
</protein>